<dbReference type="Gene3D" id="3.10.50.40">
    <property type="match status" value="1"/>
</dbReference>
<evidence type="ECO:0000313" key="1">
    <source>
        <dbReference type="EMBL" id="RWS18300.1"/>
    </source>
</evidence>
<sequence length="37" mass="4019">MALEIETIKPGDGKTFPKSGQTVYIHFVGKLPDGTEL</sequence>
<dbReference type="OrthoDB" id="1902587at2759"/>
<dbReference type="InterPro" id="IPR046357">
    <property type="entry name" value="PPIase_dom_sf"/>
</dbReference>
<feature type="non-terminal residue" evidence="1">
    <location>
        <position position="37"/>
    </location>
</feature>
<dbReference type="VEuPathDB" id="VectorBase:LDEU013740"/>
<dbReference type="AlphaFoldDB" id="A0A443RSU5"/>
<dbReference type="GO" id="GO:0003755">
    <property type="term" value="F:peptidyl-prolyl cis-trans isomerase activity"/>
    <property type="evidence" value="ECO:0007669"/>
    <property type="project" value="InterPro"/>
</dbReference>
<name>A0A443RSU5_9ACAR</name>
<proteinExistence type="predicted"/>
<comment type="caution">
    <text evidence="1">The sequence shown here is derived from an EMBL/GenBank/DDBJ whole genome shotgun (WGS) entry which is preliminary data.</text>
</comment>
<accession>A0A443RSU5</accession>
<gene>
    <name evidence="1" type="ORF">B4U80_01232</name>
</gene>
<dbReference type="EMBL" id="NCKV01041897">
    <property type="protein sequence ID" value="RWS18300.1"/>
    <property type="molecule type" value="Genomic_DNA"/>
</dbReference>
<evidence type="ECO:0000313" key="2">
    <source>
        <dbReference type="Proteomes" id="UP000288716"/>
    </source>
</evidence>
<keyword evidence="2" id="KW-1185">Reference proteome</keyword>
<dbReference type="SUPFAM" id="SSF54534">
    <property type="entry name" value="FKBP-like"/>
    <property type="match status" value="1"/>
</dbReference>
<organism evidence="1 2">
    <name type="scientific">Leptotrombidium deliense</name>
    <dbReference type="NCBI Taxonomy" id="299467"/>
    <lineage>
        <taxon>Eukaryota</taxon>
        <taxon>Metazoa</taxon>
        <taxon>Ecdysozoa</taxon>
        <taxon>Arthropoda</taxon>
        <taxon>Chelicerata</taxon>
        <taxon>Arachnida</taxon>
        <taxon>Acari</taxon>
        <taxon>Acariformes</taxon>
        <taxon>Trombidiformes</taxon>
        <taxon>Prostigmata</taxon>
        <taxon>Anystina</taxon>
        <taxon>Parasitengona</taxon>
        <taxon>Trombiculoidea</taxon>
        <taxon>Trombiculidae</taxon>
        <taxon>Leptotrombidium</taxon>
    </lineage>
</organism>
<dbReference type="STRING" id="299467.A0A443RSU5"/>
<dbReference type="Proteomes" id="UP000288716">
    <property type="component" value="Unassembled WGS sequence"/>
</dbReference>
<keyword evidence="1" id="KW-0413">Isomerase</keyword>
<reference evidence="1 2" key="1">
    <citation type="journal article" date="2018" name="Gigascience">
        <title>Genomes of trombidid mites reveal novel predicted allergens and laterally-transferred genes associated with secondary metabolism.</title>
        <authorList>
            <person name="Dong X."/>
            <person name="Chaisiri K."/>
            <person name="Xia D."/>
            <person name="Armstrong S.D."/>
            <person name="Fang Y."/>
            <person name="Donnelly M.J."/>
            <person name="Kadowaki T."/>
            <person name="McGarry J.W."/>
            <person name="Darby A.C."/>
            <person name="Makepeace B.L."/>
        </authorList>
    </citation>
    <scope>NUCLEOTIDE SEQUENCE [LARGE SCALE GENOMIC DNA]</scope>
    <source>
        <strain evidence="1">UoL-UT</strain>
    </source>
</reference>
<protein>
    <submittedName>
        <fullName evidence="1">Peptidyl-prolyl cis-trans isomerase FKBP1A-like protein</fullName>
    </submittedName>
</protein>